<name>A0A7C9JCH2_9ACTN</name>
<dbReference type="Gene3D" id="3.40.50.80">
    <property type="entry name" value="Nucleotide-binding domain of ferredoxin-NADP reductase (FNR) module"/>
    <property type="match status" value="1"/>
</dbReference>
<comment type="caution">
    <text evidence="2">The sequence shown here is derived from an EMBL/GenBank/DDBJ whole genome shotgun (WGS) entry which is preliminary data.</text>
</comment>
<dbReference type="AlphaFoldDB" id="A0A7C9JCH2"/>
<evidence type="ECO:0000313" key="3">
    <source>
        <dbReference type="Proteomes" id="UP000479526"/>
    </source>
</evidence>
<dbReference type="Pfam" id="PF08021">
    <property type="entry name" value="FAD_binding_9"/>
    <property type="match status" value="1"/>
</dbReference>
<evidence type="ECO:0000259" key="1">
    <source>
        <dbReference type="PROSITE" id="PS51384"/>
    </source>
</evidence>
<dbReference type="InterPro" id="IPR017927">
    <property type="entry name" value="FAD-bd_FR_type"/>
</dbReference>
<protein>
    <submittedName>
        <fullName evidence="2">Oxidoreductase</fullName>
    </submittedName>
</protein>
<organism evidence="2 3">
    <name type="scientific">Herbidospora solisilvae</name>
    <dbReference type="NCBI Taxonomy" id="2696284"/>
    <lineage>
        <taxon>Bacteria</taxon>
        <taxon>Bacillati</taxon>
        <taxon>Actinomycetota</taxon>
        <taxon>Actinomycetes</taxon>
        <taxon>Streptosporangiales</taxon>
        <taxon>Streptosporangiaceae</taxon>
        <taxon>Herbidospora</taxon>
    </lineage>
</organism>
<feature type="domain" description="FAD-binding FR-type" evidence="1">
    <location>
        <begin position="15"/>
        <end position="116"/>
    </location>
</feature>
<reference evidence="2 3" key="1">
    <citation type="submission" date="2020-01" db="EMBL/GenBank/DDBJ databases">
        <title>Herbidospora sp. NEAU-GS84 nov., a novel actinomycete isolated from soil.</title>
        <authorList>
            <person name="Han L."/>
        </authorList>
    </citation>
    <scope>NUCLEOTIDE SEQUENCE [LARGE SCALE GENOMIC DNA]</scope>
    <source>
        <strain evidence="2 3">NEAU-GS84</strain>
    </source>
</reference>
<dbReference type="InterPro" id="IPR039374">
    <property type="entry name" value="SIP_fam"/>
</dbReference>
<dbReference type="PROSITE" id="PS51384">
    <property type="entry name" value="FAD_FR"/>
    <property type="match status" value="1"/>
</dbReference>
<sequence length="231" mass="24438">MARITERLADLASGAFFTQAVVTAKTALSEHFVRVELRSDRFRTAPWTPGCKVQLRTDRGTMTRRTYTPFGWDTAEGTVSLVAYVHGAGPAARWFDRVTPGDACELFGPRRSIDLTGVASQVVFVGDETSVGLAAALGQTRPDGVTYLLEATDPAEYTKVLAGLGVTATVVPKTADRRDLLAAAGTGAYDLVVTGDAATVGPVRRAAGGWTPAPGKVFGKAYWAEGRTGLD</sequence>
<dbReference type="GO" id="GO:0051537">
    <property type="term" value="F:2 iron, 2 sulfur cluster binding"/>
    <property type="evidence" value="ECO:0007669"/>
    <property type="project" value="UniProtKB-KW"/>
</dbReference>
<evidence type="ECO:0000313" key="2">
    <source>
        <dbReference type="EMBL" id="NAS23604.1"/>
    </source>
</evidence>
<accession>A0A7C9JCH2</accession>
<dbReference type="InterPro" id="IPR039261">
    <property type="entry name" value="FNR_nucleotide-bd"/>
</dbReference>
<dbReference type="Gene3D" id="2.40.30.10">
    <property type="entry name" value="Translation factors"/>
    <property type="match status" value="1"/>
</dbReference>
<dbReference type="InterPro" id="IPR017938">
    <property type="entry name" value="Riboflavin_synthase-like_b-brl"/>
</dbReference>
<dbReference type="EMBL" id="WXEW01000005">
    <property type="protein sequence ID" value="NAS23604.1"/>
    <property type="molecule type" value="Genomic_DNA"/>
</dbReference>
<dbReference type="InterPro" id="IPR013113">
    <property type="entry name" value="SIP_FAD-bd"/>
</dbReference>
<dbReference type="SUPFAM" id="SSF63380">
    <property type="entry name" value="Riboflavin synthase domain-like"/>
    <property type="match status" value="1"/>
</dbReference>
<dbReference type="Proteomes" id="UP000479526">
    <property type="component" value="Unassembled WGS sequence"/>
</dbReference>
<dbReference type="PANTHER" id="PTHR30157">
    <property type="entry name" value="FERRIC REDUCTASE, NADPH-DEPENDENT"/>
    <property type="match status" value="1"/>
</dbReference>
<gene>
    <name evidence="2" type="ORF">GT755_18125</name>
</gene>
<proteinExistence type="predicted"/>
<dbReference type="RefSeq" id="WP_161480868.1">
    <property type="nucleotide sequence ID" value="NZ_WXEW01000005.1"/>
</dbReference>
<dbReference type="PANTHER" id="PTHR30157:SF0">
    <property type="entry name" value="NADPH-DEPENDENT FERRIC-CHELATE REDUCTASE"/>
    <property type="match status" value="1"/>
</dbReference>
<dbReference type="GO" id="GO:0016491">
    <property type="term" value="F:oxidoreductase activity"/>
    <property type="evidence" value="ECO:0007669"/>
    <property type="project" value="InterPro"/>
</dbReference>
<keyword evidence="3" id="KW-1185">Reference proteome</keyword>